<evidence type="ECO:0000313" key="2">
    <source>
        <dbReference type="Proteomes" id="UP000184255"/>
    </source>
</evidence>
<organism evidence="1 2">
    <name type="scientific">Fusarium mangiferae</name>
    <name type="common">Mango malformation disease fungus</name>
    <dbReference type="NCBI Taxonomy" id="192010"/>
    <lineage>
        <taxon>Eukaryota</taxon>
        <taxon>Fungi</taxon>
        <taxon>Dikarya</taxon>
        <taxon>Ascomycota</taxon>
        <taxon>Pezizomycotina</taxon>
        <taxon>Sordariomycetes</taxon>
        <taxon>Hypocreomycetidae</taxon>
        <taxon>Hypocreales</taxon>
        <taxon>Nectriaceae</taxon>
        <taxon>Fusarium</taxon>
        <taxon>Fusarium fujikuroi species complex</taxon>
    </lineage>
</organism>
<keyword evidence="2" id="KW-1185">Reference proteome</keyword>
<name>A0A1L7UE63_FUSMA</name>
<dbReference type="AlphaFoldDB" id="A0A1L7UE63"/>
<evidence type="ECO:0000313" key="1">
    <source>
        <dbReference type="EMBL" id="CVL08954.1"/>
    </source>
</evidence>
<dbReference type="RefSeq" id="XP_041691392.1">
    <property type="nucleotide sequence ID" value="XM_041826075.1"/>
</dbReference>
<reference evidence="2" key="1">
    <citation type="journal article" date="2016" name="Genome Biol. Evol.">
        <title>Comparative 'omics' of the Fusarium fujikuroi species complex highlights differences in genetic potential and metabolite synthesis.</title>
        <authorList>
            <person name="Niehaus E.-M."/>
            <person name="Muensterkoetter M."/>
            <person name="Proctor R.H."/>
            <person name="Brown D.W."/>
            <person name="Sharon A."/>
            <person name="Idan Y."/>
            <person name="Oren-Young L."/>
            <person name="Sieber C.M."/>
            <person name="Novak O."/>
            <person name="Pencik A."/>
            <person name="Tarkowska D."/>
            <person name="Hromadova K."/>
            <person name="Freeman S."/>
            <person name="Maymon M."/>
            <person name="Elazar M."/>
            <person name="Youssef S.A."/>
            <person name="El-Shabrawy E.S.M."/>
            <person name="Shalaby A.B.A."/>
            <person name="Houterman P."/>
            <person name="Brock N.L."/>
            <person name="Burkhardt I."/>
            <person name="Tsavkelova E.A."/>
            <person name="Dickschat J.S."/>
            <person name="Galuszka P."/>
            <person name="Gueldener U."/>
            <person name="Tudzynski B."/>
        </authorList>
    </citation>
    <scope>NUCLEOTIDE SEQUENCE [LARGE SCALE GENOMIC DNA]</scope>
    <source>
        <strain evidence="2">MRC7560</strain>
    </source>
</reference>
<proteinExistence type="predicted"/>
<dbReference type="GeneID" id="65090995"/>
<protein>
    <submittedName>
        <fullName evidence="1">Uncharacterized protein</fullName>
    </submittedName>
</protein>
<comment type="caution">
    <text evidence="1">The sequence shown here is derived from an EMBL/GenBank/DDBJ whole genome shotgun (WGS) entry which is preliminary data.</text>
</comment>
<dbReference type="VEuPathDB" id="FungiDB:FMAN_11744"/>
<gene>
    <name evidence="1" type="ORF">FMAN_11744</name>
</gene>
<accession>A0A1L7UE63</accession>
<sequence length="104" mass="10888">MSSAQGFIKSTQPGRFTATFNVDGALYLFSGNVNPPTQPFESNSATLEYNSAAALEGSQQFTGIIGSRNEVSFTFEDGTAIKGPLDIPISPASQVGGTGYWSQG</sequence>
<dbReference type="EMBL" id="FCQH01000028">
    <property type="protein sequence ID" value="CVL08954.1"/>
    <property type="molecule type" value="Genomic_DNA"/>
</dbReference>
<dbReference type="Proteomes" id="UP000184255">
    <property type="component" value="Unassembled WGS sequence"/>
</dbReference>